<dbReference type="Pfam" id="PF13479">
    <property type="entry name" value="AAA_24"/>
    <property type="match status" value="1"/>
</dbReference>
<proteinExistence type="predicted"/>
<name>A0A0F9SWQ0_9ZZZZ</name>
<organism evidence="1">
    <name type="scientific">marine sediment metagenome</name>
    <dbReference type="NCBI Taxonomy" id="412755"/>
    <lineage>
        <taxon>unclassified sequences</taxon>
        <taxon>metagenomes</taxon>
        <taxon>ecological metagenomes</taxon>
    </lineage>
</organism>
<protein>
    <submittedName>
        <fullName evidence="1">Uncharacterized protein</fullName>
    </submittedName>
</protein>
<reference evidence="1" key="1">
    <citation type="journal article" date="2015" name="Nature">
        <title>Complex archaea that bridge the gap between prokaryotes and eukaryotes.</title>
        <authorList>
            <person name="Spang A."/>
            <person name="Saw J.H."/>
            <person name="Jorgensen S.L."/>
            <person name="Zaremba-Niedzwiedzka K."/>
            <person name="Martijn J."/>
            <person name="Lind A.E."/>
            <person name="van Eijk R."/>
            <person name="Schleper C."/>
            <person name="Guy L."/>
            <person name="Ettema T.J."/>
        </authorList>
    </citation>
    <scope>NUCLEOTIDE SEQUENCE</scope>
</reference>
<comment type="caution">
    <text evidence="1">The sequence shown here is derived from an EMBL/GenBank/DDBJ whole genome shotgun (WGS) entry which is preliminary data.</text>
</comment>
<accession>A0A0F9SWQ0</accession>
<sequence length="290" mass="32095">MTSRQSVLLTDRAPASAAGQSQLTDLTEYVESDPWSGSFAAFNMLIYSEPGEGKTPLVASIRDVPDLMPALLIDCDSGTLSAREFKGLSTVHLVKLARQLEVDEWAALEKIYAWLRFGSHGFVSVILDGGSDLERFCEITCIMLGQERKDESGKDHDPDFAELSDYRRLQGRMVRMYQRFRDLTTTDGRRMTFIATAHEGVRKDPGTGAMVIQPLYIGAAAVRVQSKFDIVARLTHDNKGTKVLVPSLQGRARGRDRSRTLGDHIDDPTMAIVYERLSEFDKEGASGASS</sequence>
<evidence type="ECO:0000313" key="1">
    <source>
        <dbReference type="EMBL" id="KKN33703.1"/>
    </source>
</evidence>
<dbReference type="EMBL" id="LAZR01002157">
    <property type="protein sequence ID" value="KKN33703.1"/>
    <property type="molecule type" value="Genomic_DNA"/>
</dbReference>
<dbReference type="AlphaFoldDB" id="A0A0F9SWQ0"/>
<gene>
    <name evidence="1" type="ORF">LCGC14_0801090</name>
</gene>